<reference evidence="1" key="1">
    <citation type="submission" date="2018-10" db="EMBL/GenBank/DDBJ databases">
        <title>Hidden diversity of soil giant viruses.</title>
        <authorList>
            <person name="Schulz F."/>
            <person name="Alteio L."/>
            <person name="Goudeau D."/>
            <person name="Ryan E.M."/>
            <person name="Malmstrom R.R."/>
            <person name="Blanchard J."/>
            <person name="Woyke T."/>
        </authorList>
    </citation>
    <scope>NUCLEOTIDE SEQUENCE</scope>
    <source>
        <strain evidence="1">TEV1</strain>
    </source>
</reference>
<protein>
    <submittedName>
        <fullName evidence="1">Uncharacterized protein</fullName>
    </submittedName>
</protein>
<gene>
    <name evidence="1" type="ORF">Terrestrivirus7_16</name>
</gene>
<accession>A0A3G4ZS96</accession>
<organism evidence="1">
    <name type="scientific">Terrestrivirus sp</name>
    <dbReference type="NCBI Taxonomy" id="2487775"/>
    <lineage>
        <taxon>Viruses</taxon>
        <taxon>Varidnaviria</taxon>
        <taxon>Bamfordvirae</taxon>
        <taxon>Nucleocytoviricota</taxon>
        <taxon>Megaviricetes</taxon>
        <taxon>Imitervirales</taxon>
        <taxon>Mimiviridae</taxon>
        <taxon>Klosneuvirinae</taxon>
    </lineage>
</organism>
<dbReference type="EMBL" id="MK071985">
    <property type="protein sequence ID" value="AYV76463.1"/>
    <property type="molecule type" value="Genomic_DNA"/>
</dbReference>
<sequence>MILCPPKINIYCILININMITAIKKLLYSTDPKISGHGTHITNITQFDQDSILVSTTNPSVSLNKIKTKTYNNGLIKLFGTSEQIDISAAESTNEKSLNSPTINAKFISRLRDSPKELCIIPKNQFSIVLINENRSKIEQKYFSINNDIDLREQVVELINNKYTDVCKCRECYHLAGFVQLCEFNLIVQLICSHSHSQRKIFILTSSMEKHNGGPTVPLKHTSVLAVIDFYRLCRNNKIKRDIAISSVITSVTSNGHDQLYFVSSYGKRGHVWSVPYFFGLNFFGVPVLLTKLNHSPRGVCVLKYNKNYVYDDYKEKAENNNLNINIANAEKLLVVCDSKIKFTYYSILIKKEDNNTSA</sequence>
<evidence type="ECO:0000313" key="1">
    <source>
        <dbReference type="EMBL" id="AYV76463.1"/>
    </source>
</evidence>
<proteinExistence type="predicted"/>
<name>A0A3G4ZS96_9VIRU</name>